<protein>
    <recommendedName>
        <fullName evidence="4">HEAT repeat domain-containing protein</fullName>
    </recommendedName>
</protein>
<name>A0ABN2HZ65_9ACTN</name>
<dbReference type="InterPro" id="IPR016024">
    <property type="entry name" value="ARM-type_fold"/>
</dbReference>
<feature type="region of interest" description="Disordered" evidence="1">
    <location>
        <begin position="1"/>
        <end position="46"/>
    </location>
</feature>
<keyword evidence="3" id="KW-1185">Reference proteome</keyword>
<evidence type="ECO:0000313" key="2">
    <source>
        <dbReference type="EMBL" id="GAA1695817.1"/>
    </source>
</evidence>
<organism evidence="2 3">
    <name type="scientific">Kribbella yunnanensis</name>
    <dbReference type="NCBI Taxonomy" id="190194"/>
    <lineage>
        <taxon>Bacteria</taxon>
        <taxon>Bacillati</taxon>
        <taxon>Actinomycetota</taxon>
        <taxon>Actinomycetes</taxon>
        <taxon>Propionibacteriales</taxon>
        <taxon>Kribbellaceae</taxon>
        <taxon>Kribbella</taxon>
    </lineage>
</organism>
<evidence type="ECO:0008006" key="4">
    <source>
        <dbReference type="Google" id="ProtNLM"/>
    </source>
</evidence>
<evidence type="ECO:0000313" key="3">
    <source>
        <dbReference type="Proteomes" id="UP001500280"/>
    </source>
</evidence>
<gene>
    <name evidence="2" type="ORF">GCM10009745_47160</name>
</gene>
<evidence type="ECO:0000256" key="1">
    <source>
        <dbReference type="SAM" id="MobiDB-lite"/>
    </source>
</evidence>
<sequence>MTELVVAAQPDAERPSAPADSTPPEAPRTEVNDSKGPIHTGTGDQLNDIRYYEQRPRKPRTWDFSQDKLEQRWKSFVPPPGFDRAAGILADRDGLVILSGAVGTGRSTAGLMLLRAGMAPGTAVRFVAPDLEKSAAEAERRIFEGSDVRDDDRLMLDLSDVDGEAFGELQDYLQALQSALLQRQAKLVTILPHLHGERLNVDLLPFEVKIGRPDMFEVLQRQLAAEGLTATNLSAYRESFASSSIEGLVRIVYQVRNARRDRPEIPVDVLLSEVLDSAEKRADTIARCVQSVKDVRGRALLLTVALLHGLSTHTVSLAHERLLGLLRGTEEDADHALDVPGLEQMLASITLDLSVTPEPGQRLHFADQEMPAEVLRYFWDDMPWLRGPLTDWVGELVRTGVGALDRFDMATLARRFGAQCRRTRDTDLAFRLVTDWSGDRYQSQRSAAYTLLEDLLDDDGTASAARQLLYNWTRDTHLPDGRVAIVVAACVNILADRYLDQAVVRLAWLAEHSEYGVRRAAREGLGQLAAEPRRRLQVIDYVLERWRFDPAGFAAVAAPAGLPMFLGTEAVERIVAGWHRALTETDQSRRAALFRPWLTAHAEALGEERPGDAQAVQQLLAMVCAHQPDLLDALFNTALDWLEYRSDDPLRLRTVQSIEQLVRRGRRPAAPTLSEAGQ</sequence>
<accession>A0ABN2HZ65</accession>
<dbReference type="SUPFAM" id="SSF48371">
    <property type="entry name" value="ARM repeat"/>
    <property type="match status" value="1"/>
</dbReference>
<proteinExistence type="predicted"/>
<comment type="caution">
    <text evidence="2">The sequence shown here is derived from an EMBL/GenBank/DDBJ whole genome shotgun (WGS) entry which is preliminary data.</text>
</comment>
<reference evidence="2 3" key="1">
    <citation type="journal article" date="2019" name="Int. J. Syst. Evol. Microbiol.">
        <title>The Global Catalogue of Microorganisms (GCM) 10K type strain sequencing project: providing services to taxonomists for standard genome sequencing and annotation.</title>
        <authorList>
            <consortium name="The Broad Institute Genomics Platform"/>
            <consortium name="The Broad Institute Genome Sequencing Center for Infectious Disease"/>
            <person name="Wu L."/>
            <person name="Ma J."/>
        </authorList>
    </citation>
    <scope>NUCLEOTIDE SEQUENCE [LARGE SCALE GENOMIC DNA]</scope>
    <source>
        <strain evidence="2 3">JCM 14307</strain>
    </source>
</reference>
<dbReference type="EMBL" id="BAAANF010000016">
    <property type="protein sequence ID" value="GAA1695817.1"/>
    <property type="molecule type" value="Genomic_DNA"/>
</dbReference>
<dbReference type="Proteomes" id="UP001500280">
    <property type="component" value="Unassembled WGS sequence"/>
</dbReference>
<dbReference type="RefSeq" id="WP_344155797.1">
    <property type="nucleotide sequence ID" value="NZ_BAAANF010000016.1"/>
</dbReference>